<feature type="region of interest" description="Disordered" evidence="1">
    <location>
        <begin position="589"/>
        <end position="610"/>
    </location>
</feature>
<keyword evidence="3" id="KW-1185">Reference proteome</keyword>
<name>A0ABW1QVK9_9ACTN</name>
<comment type="caution">
    <text evidence="2">The sequence shown here is derived from an EMBL/GenBank/DDBJ whole genome shotgun (WGS) entry which is preliminary data.</text>
</comment>
<reference evidence="3" key="1">
    <citation type="journal article" date="2019" name="Int. J. Syst. Evol. Microbiol.">
        <title>The Global Catalogue of Microorganisms (GCM) 10K type strain sequencing project: providing services to taxonomists for standard genome sequencing and annotation.</title>
        <authorList>
            <consortium name="The Broad Institute Genomics Platform"/>
            <consortium name="The Broad Institute Genome Sequencing Center for Infectious Disease"/>
            <person name="Wu L."/>
            <person name="Ma J."/>
        </authorList>
    </citation>
    <scope>NUCLEOTIDE SEQUENCE [LARGE SCALE GENOMIC DNA]</scope>
    <source>
        <strain evidence="3">DFY28</strain>
    </source>
</reference>
<evidence type="ECO:0000256" key="1">
    <source>
        <dbReference type="SAM" id="MobiDB-lite"/>
    </source>
</evidence>
<dbReference type="EMBL" id="JBHSQI010000002">
    <property type="protein sequence ID" value="MFC6152882.1"/>
    <property type="molecule type" value="Genomic_DNA"/>
</dbReference>
<accession>A0ABW1QVK9</accession>
<evidence type="ECO:0000313" key="2">
    <source>
        <dbReference type="EMBL" id="MFC6152882.1"/>
    </source>
</evidence>
<dbReference type="Proteomes" id="UP001596098">
    <property type="component" value="Unassembled WGS sequence"/>
</dbReference>
<organism evidence="2 3">
    <name type="scientific">Nocardioides yefusunii</name>
    <dbReference type="NCBI Taxonomy" id="2500546"/>
    <lineage>
        <taxon>Bacteria</taxon>
        <taxon>Bacillati</taxon>
        <taxon>Actinomycetota</taxon>
        <taxon>Actinomycetes</taxon>
        <taxon>Propionibacteriales</taxon>
        <taxon>Nocardioidaceae</taxon>
        <taxon>Nocardioides</taxon>
    </lineage>
</organism>
<gene>
    <name evidence="2" type="ORF">ACFPWU_04265</name>
</gene>
<protein>
    <submittedName>
        <fullName evidence="2">DUF4012 domain-containing protein</fullName>
    </submittedName>
</protein>
<dbReference type="RefSeq" id="WP_128219490.1">
    <property type="nucleotide sequence ID" value="NZ_CP034929.1"/>
</dbReference>
<evidence type="ECO:0000313" key="3">
    <source>
        <dbReference type="Proteomes" id="UP001596098"/>
    </source>
</evidence>
<proteinExistence type="predicted"/>
<dbReference type="Pfam" id="PF13196">
    <property type="entry name" value="DUF4012"/>
    <property type="match status" value="1"/>
</dbReference>
<sequence length="632" mass="67475">MNFVRRHPVLVVTGVLGLLLIALALLALPLRSVPADADAAKSELTAAVEAFKVGDVEVAGTHLDAARTHVDAVTDVTDGFGARVWSWVPVIGSGVGDARHLGTALSELTSAVEAARTVYPQVSGEDATLMEGKSVDLAVLADVTAALRTVEGHVDTARSHLDDVDGSAPMIGARISEARDEALDQVVPVADGIDRLLPMVDQLPATLGKDRPMKYLVAMMNPSELKYAGGSMLTFSVVTADNGTIKRGETFDVETAPQIFRNVYWDHVEGNPFVSQYSQKITHANIAPSWEVSGEETLRAWEKLRKRDVDGLIAVDVVAISRMMQVTGPVYVEGLGQLRADNVVERTAGDYERFTLAQQAERKALNRALVPAFLDQLFSGNDFVSTMQAVGDSAGGRHLAFYFRDDVTQAAAGEFGLDGALADTDHDYVGFFTQNLVGSKADFGQRKSISSEVTLREDGSAEVVMTAKVKNGNDATVDGELSAYTDPNLEGNLALFLPRGAEVSKVRVADSDGSRDAATTTGDYYGRPYVEQPSLVRAGESGTLKVTYVVPQAATVTGDSLTYLLDLDPQPTVEKAKVDVTVRFPAGFTPRPQTAAGDADSPVWTTDGDGSARWTSTTFDTRTSLTLVASRG</sequence>
<dbReference type="InterPro" id="IPR025101">
    <property type="entry name" value="DUF4012"/>
</dbReference>